<dbReference type="AlphaFoldDB" id="A0A815SBN4"/>
<feature type="domain" description="GAE" evidence="6">
    <location>
        <begin position="34"/>
        <end position="154"/>
    </location>
</feature>
<evidence type="ECO:0000256" key="3">
    <source>
        <dbReference type="ARBA" id="ARBA00022448"/>
    </source>
</evidence>
<dbReference type="InterPro" id="IPR013041">
    <property type="entry name" value="Clathrin_app_Ig-like_sf"/>
</dbReference>
<dbReference type="GO" id="GO:0031267">
    <property type="term" value="F:small GTPase binding"/>
    <property type="evidence" value="ECO:0007669"/>
    <property type="project" value="InterPro"/>
</dbReference>
<keyword evidence="5" id="KW-0333">Golgi apparatus</keyword>
<evidence type="ECO:0000256" key="5">
    <source>
        <dbReference type="ARBA" id="ARBA00023034"/>
    </source>
</evidence>
<dbReference type="SUPFAM" id="SSF49348">
    <property type="entry name" value="Clathrin adaptor appendage domain"/>
    <property type="match status" value="1"/>
</dbReference>
<gene>
    <name evidence="7" type="ORF">KQP761_LOCUS14036</name>
</gene>
<organism evidence="7 8">
    <name type="scientific">Rotaria magnacalcarata</name>
    <dbReference type="NCBI Taxonomy" id="392030"/>
    <lineage>
        <taxon>Eukaryota</taxon>
        <taxon>Metazoa</taxon>
        <taxon>Spiralia</taxon>
        <taxon>Gnathifera</taxon>
        <taxon>Rotifera</taxon>
        <taxon>Eurotatoria</taxon>
        <taxon>Bdelloidea</taxon>
        <taxon>Philodinida</taxon>
        <taxon>Philodinidae</taxon>
        <taxon>Rotaria</taxon>
    </lineage>
</organism>
<dbReference type="PANTHER" id="PTHR45905">
    <property type="entry name" value="GOLGI-LOCALIZED, GAMMA-ADAPTIN EAR CONTAINING, ARF BINDING PROTEIN"/>
    <property type="match status" value="1"/>
</dbReference>
<proteinExistence type="predicted"/>
<name>A0A815SBN4_9BILA</name>
<dbReference type="PANTHER" id="PTHR45905:SF1">
    <property type="entry name" value="GOLGI-LOCALIZED, GAMMA-ADAPTIN EAR CONTAINING, ARF BINDING PROTEIN"/>
    <property type="match status" value="1"/>
</dbReference>
<dbReference type="OrthoDB" id="447025at2759"/>
<accession>A0A815SBN4</accession>
<dbReference type="GO" id="GO:0010008">
    <property type="term" value="C:endosome membrane"/>
    <property type="evidence" value="ECO:0007669"/>
    <property type="project" value="UniProtKB-SubCell"/>
</dbReference>
<dbReference type="PROSITE" id="PS50180">
    <property type="entry name" value="GAE"/>
    <property type="match status" value="1"/>
</dbReference>
<dbReference type="Proteomes" id="UP000663834">
    <property type="component" value="Unassembled WGS sequence"/>
</dbReference>
<dbReference type="GO" id="GO:0006886">
    <property type="term" value="P:intracellular protein transport"/>
    <property type="evidence" value="ECO:0007669"/>
    <property type="project" value="InterPro"/>
</dbReference>
<evidence type="ECO:0000256" key="1">
    <source>
        <dbReference type="ARBA" id="ARBA00004481"/>
    </source>
</evidence>
<keyword evidence="3" id="KW-0813">Transport</keyword>
<comment type="caution">
    <text evidence="7">The sequence shown here is derived from an EMBL/GenBank/DDBJ whole genome shotgun (WGS) entry which is preliminary data.</text>
</comment>
<protein>
    <recommendedName>
        <fullName evidence="6">GAE domain-containing protein</fullName>
    </recommendedName>
</protein>
<dbReference type="Gene3D" id="2.60.40.1230">
    <property type="match status" value="1"/>
</dbReference>
<keyword evidence="4" id="KW-0653">Protein transport</keyword>
<dbReference type="InterPro" id="IPR008153">
    <property type="entry name" value="GAE_dom"/>
</dbReference>
<evidence type="ECO:0000256" key="2">
    <source>
        <dbReference type="ARBA" id="ARBA00004555"/>
    </source>
</evidence>
<evidence type="ECO:0000259" key="6">
    <source>
        <dbReference type="PROSITE" id="PS50180"/>
    </source>
</evidence>
<sequence>MFILSSFQTIGSNQNKIPLNEIKSSSSLKSLETEYVFPIISLESIRVHCVLHIARDSPRPDVIVSVLAITNTNTSDAINNFHFQAAVPKNMRIKLQNPSTSDLPVYNPILPPQAITQILIVSNPNKEPVRLNYKLSYYLSGEQINESGEIDNGFPSSIDLI</sequence>
<dbReference type="InterPro" id="IPR008152">
    <property type="entry name" value="Clathrin_a/b/g-adaptin_app_Ig"/>
</dbReference>
<dbReference type="EMBL" id="CAJNOW010006561">
    <property type="protein sequence ID" value="CAF1489844.1"/>
    <property type="molecule type" value="Genomic_DNA"/>
</dbReference>
<dbReference type="InterPro" id="IPR027422">
    <property type="entry name" value="GGA1-3"/>
</dbReference>
<dbReference type="GO" id="GO:0005802">
    <property type="term" value="C:trans-Golgi network"/>
    <property type="evidence" value="ECO:0007669"/>
    <property type="project" value="InterPro"/>
</dbReference>
<comment type="subcellular location">
    <subcellularLocation>
        <location evidence="1">Endosome membrane</location>
        <topology evidence="1">Peripheral membrane protein</topology>
    </subcellularLocation>
    <subcellularLocation>
        <location evidence="2">Golgi apparatus</location>
    </subcellularLocation>
</comment>
<evidence type="ECO:0000256" key="4">
    <source>
        <dbReference type="ARBA" id="ARBA00022927"/>
    </source>
</evidence>
<reference evidence="7" key="1">
    <citation type="submission" date="2021-02" db="EMBL/GenBank/DDBJ databases">
        <authorList>
            <person name="Nowell W R."/>
        </authorList>
    </citation>
    <scope>NUCLEOTIDE SEQUENCE</scope>
</reference>
<evidence type="ECO:0000313" key="8">
    <source>
        <dbReference type="Proteomes" id="UP000663834"/>
    </source>
</evidence>
<dbReference type="GO" id="GO:0034394">
    <property type="term" value="P:protein localization to cell surface"/>
    <property type="evidence" value="ECO:0007669"/>
    <property type="project" value="TreeGrafter"/>
</dbReference>
<dbReference type="SMART" id="SM00809">
    <property type="entry name" value="Alpha_adaptinC2"/>
    <property type="match status" value="1"/>
</dbReference>
<evidence type="ECO:0000313" key="7">
    <source>
        <dbReference type="EMBL" id="CAF1489844.1"/>
    </source>
</evidence>
<dbReference type="GO" id="GO:0006893">
    <property type="term" value="P:Golgi to plasma membrane transport"/>
    <property type="evidence" value="ECO:0007669"/>
    <property type="project" value="TreeGrafter"/>
</dbReference>
<dbReference type="Pfam" id="PF02883">
    <property type="entry name" value="Alpha_adaptinC2"/>
    <property type="match status" value="1"/>
</dbReference>